<name>A0ABT2G9H7_9BACT</name>
<gene>
    <name evidence="2" type="ORF">NY014_15930</name>
</gene>
<dbReference type="EMBL" id="JANWGH010000004">
    <property type="protein sequence ID" value="MCS5491928.1"/>
    <property type="molecule type" value="Genomic_DNA"/>
</dbReference>
<dbReference type="Pfam" id="PF01797">
    <property type="entry name" value="Y1_Tnp"/>
    <property type="match status" value="1"/>
</dbReference>
<dbReference type="Gene3D" id="3.30.70.1290">
    <property type="entry name" value="Transposase IS200-like"/>
    <property type="match status" value="1"/>
</dbReference>
<reference evidence="2 3" key="1">
    <citation type="submission" date="2022-08" db="EMBL/GenBank/DDBJ databases">
        <title>Algoriphagus sp. CAU 1643 isolated from mud.</title>
        <authorList>
            <person name="Kim W."/>
        </authorList>
    </citation>
    <scope>NUCLEOTIDE SEQUENCE [LARGE SCALE GENOMIC DNA]</scope>
    <source>
        <strain evidence="2 3">CAU 1643</strain>
    </source>
</reference>
<comment type="caution">
    <text evidence="2">The sequence shown here is derived from an EMBL/GenBank/DDBJ whole genome shotgun (WGS) entry which is preliminary data.</text>
</comment>
<dbReference type="PANTHER" id="PTHR34322">
    <property type="entry name" value="TRANSPOSASE, Y1_TNP DOMAIN-CONTAINING"/>
    <property type="match status" value="1"/>
</dbReference>
<dbReference type="InterPro" id="IPR036515">
    <property type="entry name" value="Transposase_17_sf"/>
</dbReference>
<sequence length="185" mass="22089">MDNFLPGYFYHVFTRTVGRELLFQSEENYKYFLQKYQSVCSVHFTTLAYCLLPNHFHFLLQVRENSESKAALKTFSNFLNGYAKAYNKMYNRHGALFQRKFKRKKINQDAYFSQVIIYIHQNPQRHGLIDDFKNWKYSSYPSLVSQKPTNLDRSFVLDWFGGIEGFHNSHQLERTINLPEELSLE</sequence>
<protein>
    <submittedName>
        <fullName evidence="2">Transposase</fullName>
    </submittedName>
</protein>
<proteinExistence type="predicted"/>
<evidence type="ECO:0000259" key="1">
    <source>
        <dbReference type="SMART" id="SM01321"/>
    </source>
</evidence>
<dbReference type="PANTHER" id="PTHR34322:SF2">
    <property type="entry name" value="TRANSPOSASE IS200-LIKE DOMAIN-CONTAINING PROTEIN"/>
    <property type="match status" value="1"/>
</dbReference>
<dbReference type="Proteomes" id="UP001206788">
    <property type="component" value="Unassembled WGS sequence"/>
</dbReference>
<evidence type="ECO:0000313" key="2">
    <source>
        <dbReference type="EMBL" id="MCS5491928.1"/>
    </source>
</evidence>
<accession>A0ABT2G9H7</accession>
<dbReference type="RefSeq" id="WP_259415542.1">
    <property type="nucleotide sequence ID" value="NZ_JANWGH010000004.1"/>
</dbReference>
<dbReference type="SUPFAM" id="SSF143422">
    <property type="entry name" value="Transposase IS200-like"/>
    <property type="match status" value="1"/>
</dbReference>
<evidence type="ECO:0000313" key="3">
    <source>
        <dbReference type="Proteomes" id="UP001206788"/>
    </source>
</evidence>
<organism evidence="2 3">
    <name type="scientific">Algoriphagus limi</name>
    <dbReference type="NCBI Taxonomy" id="2975273"/>
    <lineage>
        <taxon>Bacteria</taxon>
        <taxon>Pseudomonadati</taxon>
        <taxon>Bacteroidota</taxon>
        <taxon>Cytophagia</taxon>
        <taxon>Cytophagales</taxon>
        <taxon>Cyclobacteriaceae</taxon>
        <taxon>Algoriphagus</taxon>
    </lineage>
</organism>
<dbReference type="SMART" id="SM01321">
    <property type="entry name" value="Y1_Tnp"/>
    <property type="match status" value="1"/>
</dbReference>
<feature type="domain" description="Transposase IS200-like" evidence="1">
    <location>
        <begin position="5"/>
        <end position="122"/>
    </location>
</feature>
<keyword evidence="3" id="KW-1185">Reference proteome</keyword>
<dbReference type="InterPro" id="IPR002686">
    <property type="entry name" value="Transposase_17"/>
</dbReference>